<dbReference type="PRINTS" id="PR00853">
    <property type="entry name" value="XPGRADSUPER"/>
</dbReference>
<dbReference type="SUPFAM" id="SSF47807">
    <property type="entry name" value="5' to 3' exonuclease, C-terminal subdomain"/>
    <property type="match status" value="1"/>
</dbReference>
<dbReference type="EMBL" id="JARJCN010000044">
    <property type="protein sequence ID" value="KAJ7082704.1"/>
    <property type="molecule type" value="Genomic_DNA"/>
</dbReference>
<dbReference type="SMART" id="SM00484">
    <property type="entry name" value="XPGI"/>
    <property type="match status" value="1"/>
</dbReference>
<dbReference type="CDD" id="cd09870">
    <property type="entry name" value="PIN_YEN1"/>
    <property type="match status" value="1"/>
</dbReference>
<comment type="caution">
    <text evidence="5">The sequence shown here is derived from an EMBL/GenBank/DDBJ whole genome shotgun (WGS) entry which is preliminary data.</text>
</comment>
<dbReference type="AlphaFoldDB" id="A0AAD6U2M1"/>
<keyword evidence="1" id="KW-0540">Nuclease</keyword>
<proteinExistence type="predicted"/>
<evidence type="ECO:0000256" key="2">
    <source>
        <dbReference type="ARBA" id="ARBA00022801"/>
    </source>
</evidence>
<dbReference type="InterPro" id="IPR029060">
    <property type="entry name" value="PIN-like_dom_sf"/>
</dbReference>
<feature type="domain" description="XPG-I" evidence="4">
    <location>
        <begin position="106"/>
        <end position="179"/>
    </location>
</feature>
<accession>A0AAD6U2M1</accession>
<dbReference type="Gene3D" id="1.10.150.20">
    <property type="entry name" value="5' to 3' exonuclease, C-terminal subdomain"/>
    <property type="match status" value="1"/>
</dbReference>
<evidence type="ECO:0000256" key="3">
    <source>
        <dbReference type="SAM" id="MobiDB-lite"/>
    </source>
</evidence>
<feature type="region of interest" description="Disordered" evidence="3">
    <location>
        <begin position="443"/>
        <end position="462"/>
    </location>
</feature>
<evidence type="ECO:0000256" key="1">
    <source>
        <dbReference type="ARBA" id="ARBA00022722"/>
    </source>
</evidence>
<name>A0AAD6U2M1_9AGAR</name>
<dbReference type="PANTHER" id="PTHR11081">
    <property type="entry name" value="FLAP ENDONUCLEASE FAMILY MEMBER"/>
    <property type="match status" value="1"/>
</dbReference>
<gene>
    <name evidence="5" type="ORF">B0H15DRAFT_785533</name>
</gene>
<dbReference type="Pfam" id="PF00867">
    <property type="entry name" value="XPG_I"/>
    <property type="match status" value="1"/>
</dbReference>
<organism evidence="5 6">
    <name type="scientific">Mycena belliarum</name>
    <dbReference type="NCBI Taxonomy" id="1033014"/>
    <lineage>
        <taxon>Eukaryota</taxon>
        <taxon>Fungi</taxon>
        <taxon>Dikarya</taxon>
        <taxon>Basidiomycota</taxon>
        <taxon>Agaricomycotina</taxon>
        <taxon>Agaricomycetes</taxon>
        <taxon>Agaricomycetidae</taxon>
        <taxon>Agaricales</taxon>
        <taxon>Marasmiineae</taxon>
        <taxon>Mycenaceae</taxon>
        <taxon>Mycena</taxon>
    </lineage>
</organism>
<dbReference type="Proteomes" id="UP001222325">
    <property type="component" value="Unassembled WGS sequence"/>
</dbReference>
<keyword evidence="2" id="KW-0378">Hydrolase</keyword>
<dbReference type="Gene3D" id="3.40.50.1010">
    <property type="entry name" value="5'-nuclease"/>
    <property type="match status" value="2"/>
</dbReference>
<dbReference type="SUPFAM" id="SSF88723">
    <property type="entry name" value="PIN domain-like"/>
    <property type="match status" value="1"/>
</dbReference>
<dbReference type="InterPro" id="IPR036279">
    <property type="entry name" value="5-3_exonuclease_C_sf"/>
</dbReference>
<dbReference type="InterPro" id="IPR006086">
    <property type="entry name" value="XPG-I_dom"/>
</dbReference>
<dbReference type="InterPro" id="IPR006084">
    <property type="entry name" value="XPG/Rad2"/>
</dbReference>
<protein>
    <submittedName>
        <fullName evidence="5">PIN domain-like protein</fullName>
    </submittedName>
</protein>
<feature type="non-terminal residue" evidence="5">
    <location>
        <position position="1"/>
    </location>
</feature>
<reference evidence="5" key="1">
    <citation type="submission" date="2023-03" db="EMBL/GenBank/DDBJ databases">
        <title>Massive genome expansion in bonnet fungi (Mycena s.s.) driven by repeated elements and novel gene families across ecological guilds.</title>
        <authorList>
            <consortium name="Lawrence Berkeley National Laboratory"/>
            <person name="Harder C.B."/>
            <person name="Miyauchi S."/>
            <person name="Viragh M."/>
            <person name="Kuo A."/>
            <person name="Thoen E."/>
            <person name="Andreopoulos B."/>
            <person name="Lu D."/>
            <person name="Skrede I."/>
            <person name="Drula E."/>
            <person name="Henrissat B."/>
            <person name="Morin E."/>
            <person name="Kohler A."/>
            <person name="Barry K."/>
            <person name="LaButti K."/>
            <person name="Morin E."/>
            <person name="Salamov A."/>
            <person name="Lipzen A."/>
            <person name="Mereny Z."/>
            <person name="Hegedus B."/>
            <person name="Baldrian P."/>
            <person name="Stursova M."/>
            <person name="Weitz H."/>
            <person name="Taylor A."/>
            <person name="Grigoriev I.V."/>
            <person name="Nagy L.G."/>
            <person name="Martin F."/>
            <person name="Kauserud H."/>
        </authorList>
    </citation>
    <scope>NUCLEOTIDE SEQUENCE</scope>
    <source>
        <strain evidence="5">CBHHK173m</strain>
    </source>
</reference>
<dbReference type="GO" id="GO:0017108">
    <property type="term" value="F:5'-flap endonuclease activity"/>
    <property type="evidence" value="ECO:0007669"/>
    <property type="project" value="TreeGrafter"/>
</dbReference>
<dbReference type="GO" id="GO:0006281">
    <property type="term" value="P:DNA repair"/>
    <property type="evidence" value="ECO:0007669"/>
    <property type="project" value="UniProtKB-ARBA"/>
</dbReference>
<dbReference type="InterPro" id="IPR006085">
    <property type="entry name" value="XPG_DNA_repair_N"/>
</dbReference>
<evidence type="ECO:0000313" key="5">
    <source>
        <dbReference type="EMBL" id="KAJ7082704.1"/>
    </source>
</evidence>
<sequence length="497" mass="54590">AAESHDFLNLTTTRGFENGAECRPIIMGVDASIWMYQADGAITHRNARAGPNPQLRVLFYRLATLLQLPLRAVFVFDGPGRPQFKRNTRVVTRGNRLTTEFRELIGQFGYHSHMAPAEADAELGRLASEHIVDVVETTDSDVLLFGAPTVLYIPRKKQDRNKVMLYTAENVFITPGVGLTRGGLLLIALLSGGDYNPGISGCGIITAHAIARGNLGDMLLTEALRSHTLTPRFIEFLNTWKEVLCLEFSTNAHGFLAQRRPAIAAAIAQLPSFPDPDVIFAYVHPITSWSENHSPPDYQAWGLSQPNLTKITSLCQRQFGWDAATIAKKFYKLLFLGIATQSLLKPYNLHALLEAHVEMGFSSDDDFPRSSVLRVLKDKTTGALKFYRVEMSTRALSLHVRAGLHTATASPGPTLMAHWIPAPIIDYALPDLVSRSQALARLNASKSRSQRKVKSAANGPAPVRVPPQTVVSVPTHLCRAYQFAQSSSALTATRSPC</sequence>
<keyword evidence="6" id="KW-1185">Reference proteome</keyword>
<evidence type="ECO:0000313" key="6">
    <source>
        <dbReference type="Proteomes" id="UP001222325"/>
    </source>
</evidence>
<evidence type="ECO:0000259" key="4">
    <source>
        <dbReference type="SMART" id="SM00484"/>
    </source>
</evidence>
<dbReference type="PANTHER" id="PTHR11081:SF75">
    <property type="entry name" value="ENDONUCLEASE, PUTATIVE (AFU_ORTHOLOGUE AFUA_3G13260)-RELATED"/>
    <property type="match status" value="1"/>
</dbReference>
<dbReference type="Pfam" id="PF00752">
    <property type="entry name" value="XPG_N"/>
    <property type="match status" value="1"/>
</dbReference>